<dbReference type="Proteomes" id="UP000789342">
    <property type="component" value="Unassembled WGS sequence"/>
</dbReference>
<protein>
    <submittedName>
        <fullName evidence="2">8807_t:CDS:1</fullName>
    </submittedName>
</protein>
<dbReference type="SUPFAM" id="SSF56112">
    <property type="entry name" value="Protein kinase-like (PK-like)"/>
    <property type="match status" value="1"/>
</dbReference>
<dbReference type="AlphaFoldDB" id="A0A9N9BL42"/>
<dbReference type="InterPro" id="IPR001245">
    <property type="entry name" value="Ser-Thr/Tyr_kinase_cat_dom"/>
</dbReference>
<dbReference type="Pfam" id="PF07714">
    <property type="entry name" value="PK_Tyr_Ser-Thr"/>
    <property type="match status" value="1"/>
</dbReference>
<dbReference type="PROSITE" id="PS00109">
    <property type="entry name" value="PROTEIN_KINASE_TYR"/>
    <property type="match status" value="1"/>
</dbReference>
<gene>
    <name evidence="2" type="ORF">AMORRO_LOCUS6405</name>
</gene>
<dbReference type="InterPro" id="IPR000719">
    <property type="entry name" value="Prot_kinase_dom"/>
</dbReference>
<dbReference type="EMBL" id="CAJVPV010004262">
    <property type="protein sequence ID" value="CAG8569685.1"/>
    <property type="molecule type" value="Genomic_DNA"/>
</dbReference>
<dbReference type="InterPro" id="IPR011009">
    <property type="entry name" value="Kinase-like_dom_sf"/>
</dbReference>
<name>A0A9N9BL42_9GLOM</name>
<dbReference type="InterPro" id="IPR008266">
    <property type="entry name" value="Tyr_kinase_AS"/>
</dbReference>
<dbReference type="InterPro" id="IPR011990">
    <property type="entry name" value="TPR-like_helical_dom_sf"/>
</dbReference>
<evidence type="ECO:0000313" key="2">
    <source>
        <dbReference type="EMBL" id="CAG8569685.1"/>
    </source>
</evidence>
<dbReference type="Gene3D" id="1.10.510.10">
    <property type="entry name" value="Transferase(Phosphotransferase) domain 1"/>
    <property type="match status" value="1"/>
</dbReference>
<sequence>MSTLLSAQPLEQCNLTSLGAFENPDIIIARNSLNTVTKNLEEFKYNRDLCSKGLEIAQKSKQVLDKFDKLNKRFSNYRQDNEDNIHTNSTTTESITITPETVESNVGTNTLTIHKNHVTTTSNNINVEDKNEDRSKTFRPNLKPLDIQSLSPQQLIITSPNMQSPLKSPNSGVLERFIENSKEFQKFIDCLWNVSMFFGYSAKVNVESLEVQNEIAKLIEEWSTATDHLYNAIENWKSKRHGWNNNIKAKIKAFSKISTIIKSISLPSAKHKTENYKIPAERLKPAHTNDFKSQKHAFSEFNATENNPIIRGSRNHIRQYWFLGFRRVAEKNLETFDIKDKSIAELKKEIGFMKELNEQNFRLLEFLGYCQRSDSVSVICEWVDYNLQTYLADHVDMVWDEKLNIACGIADALKFCHSKNILHYDVRTENVLLDQNLQPKLYNFRIKRNSPVMLISADAPIEDPSYSSPERLKGMTCNKASEVYSFAMVLWEIQHHMKPYTGLTSNQISTKIIAGEHPESDPVTGTPEEFQRIMEDAWSLSPGKRPDMQILHNRLEKLDFEYLTIQRVKLIGVKENDDTNEYVSNNSIMESRGFGREIPKAWEIFQEYENRSHDPEAMYWVGLYYLKGYYDGGNKKPKPKESVQYLSRAAKLDHTESQVLYAITMLNSPWAAKEHDKDRYKYAIIYLRKAARQNHPKALKTLGGIIIKGQFNQKRDVFMGKAMIEKSRKFQL</sequence>
<organism evidence="2 3">
    <name type="scientific">Acaulospora morrowiae</name>
    <dbReference type="NCBI Taxonomy" id="94023"/>
    <lineage>
        <taxon>Eukaryota</taxon>
        <taxon>Fungi</taxon>
        <taxon>Fungi incertae sedis</taxon>
        <taxon>Mucoromycota</taxon>
        <taxon>Glomeromycotina</taxon>
        <taxon>Glomeromycetes</taxon>
        <taxon>Diversisporales</taxon>
        <taxon>Acaulosporaceae</taxon>
        <taxon>Acaulospora</taxon>
    </lineage>
</organism>
<dbReference type="PROSITE" id="PS50011">
    <property type="entry name" value="PROTEIN_KINASE_DOM"/>
    <property type="match status" value="1"/>
</dbReference>
<dbReference type="GO" id="GO:0004674">
    <property type="term" value="F:protein serine/threonine kinase activity"/>
    <property type="evidence" value="ECO:0007669"/>
    <property type="project" value="TreeGrafter"/>
</dbReference>
<dbReference type="Gene3D" id="1.25.40.10">
    <property type="entry name" value="Tetratricopeptide repeat domain"/>
    <property type="match status" value="1"/>
</dbReference>
<comment type="caution">
    <text evidence="2">The sequence shown here is derived from an EMBL/GenBank/DDBJ whole genome shotgun (WGS) entry which is preliminary data.</text>
</comment>
<accession>A0A9N9BL42</accession>
<feature type="domain" description="Protein kinase" evidence="1">
    <location>
        <begin position="303"/>
        <end position="555"/>
    </location>
</feature>
<dbReference type="InterPro" id="IPR051681">
    <property type="entry name" value="Ser/Thr_Kinases-Pseudokinases"/>
</dbReference>
<dbReference type="SUPFAM" id="SSF81901">
    <property type="entry name" value="HCP-like"/>
    <property type="match status" value="1"/>
</dbReference>
<dbReference type="PANTHER" id="PTHR44329">
    <property type="entry name" value="SERINE/THREONINE-PROTEIN KINASE TNNI3K-RELATED"/>
    <property type="match status" value="1"/>
</dbReference>
<reference evidence="2" key="1">
    <citation type="submission" date="2021-06" db="EMBL/GenBank/DDBJ databases">
        <authorList>
            <person name="Kallberg Y."/>
            <person name="Tangrot J."/>
            <person name="Rosling A."/>
        </authorList>
    </citation>
    <scope>NUCLEOTIDE SEQUENCE</scope>
    <source>
        <strain evidence="2">CL551</strain>
    </source>
</reference>
<evidence type="ECO:0000313" key="3">
    <source>
        <dbReference type="Proteomes" id="UP000789342"/>
    </source>
</evidence>
<keyword evidence="3" id="KW-1185">Reference proteome</keyword>
<dbReference type="OrthoDB" id="2422033at2759"/>
<dbReference type="GO" id="GO:0005524">
    <property type="term" value="F:ATP binding"/>
    <property type="evidence" value="ECO:0007669"/>
    <property type="project" value="InterPro"/>
</dbReference>
<evidence type="ECO:0000259" key="1">
    <source>
        <dbReference type="PROSITE" id="PS50011"/>
    </source>
</evidence>
<proteinExistence type="predicted"/>